<evidence type="ECO:0000259" key="2">
    <source>
        <dbReference type="PROSITE" id="PS51733"/>
    </source>
</evidence>
<dbReference type="InterPro" id="IPR004143">
    <property type="entry name" value="BPL_LPL_catalytic"/>
</dbReference>
<proteinExistence type="predicted"/>
<dbReference type="EMBL" id="UOEY01000063">
    <property type="protein sequence ID" value="VAW38668.1"/>
    <property type="molecule type" value="Genomic_DNA"/>
</dbReference>
<protein>
    <recommendedName>
        <fullName evidence="2">BPL/LPL catalytic domain-containing protein</fullName>
    </recommendedName>
</protein>
<dbReference type="AlphaFoldDB" id="A0A3B0V545"/>
<dbReference type="GO" id="GO:0005737">
    <property type="term" value="C:cytoplasm"/>
    <property type="evidence" value="ECO:0007669"/>
    <property type="project" value="TreeGrafter"/>
</dbReference>
<dbReference type="Pfam" id="PF03099">
    <property type="entry name" value="BPL_LplA_LipB"/>
    <property type="match status" value="1"/>
</dbReference>
<dbReference type="GO" id="GO:0004077">
    <property type="term" value="F:biotin--[biotin carboxyl-carrier protein] ligase activity"/>
    <property type="evidence" value="ECO:0007669"/>
    <property type="project" value="InterPro"/>
</dbReference>
<dbReference type="InterPro" id="IPR004408">
    <property type="entry name" value="Biotin_CoA_COase_ligase"/>
</dbReference>
<sequence length="258" mass="27848">MQAKQAVVRYPEADSTNSLALELGRQGAAHGTVVVADRQTGGRGRAGRCFVSPPGGLYMSVILRPDLALAHLRLVTLAAGVACSMVLEKRGIAPLLKWPNDLYCGRKKLGGILTETAPYSAAQGGVPFVVVGIGLNVNSLPADFPPPLPDLVTSLSEITHRRHDLDMLRREIVRQLDSLVAGLERNTETLFSLWRQRDFLLGKNISWQDENGLVVHGAGAGLRPDGRYRLRTPDGLIHPILAGVLKVHPGNQVEPGRS</sequence>
<evidence type="ECO:0000313" key="3">
    <source>
        <dbReference type="EMBL" id="VAW38668.1"/>
    </source>
</evidence>
<dbReference type="NCBIfam" id="TIGR00121">
    <property type="entry name" value="birA_ligase"/>
    <property type="match status" value="1"/>
</dbReference>
<evidence type="ECO:0000256" key="1">
    <source>
        <dbReference type="ARBA" id="ARBA00022598"/>
    </source>
</evidence>
<keyword evidence="1" id="KW-0436">Ligase</keyword>
<reference evidence="3" key="1">
    <citation type="submission" date="2018-06" db="EMBL/GenBank/DDBJ databases">
        <authorList>
            <person name="Zhirakovskaya E."/>
        </authorList>
    </citation>
    <scope>NUCLEOTIDE SEQUENCE</scope>
</reference>
<dbReference type="InterPro" id="IPR045864">
    <property type="entry name" value="aa-tRNA-synth_II/BPL/LPL"/>
</dbReference>
<dbReference type="PANTHER" id="PTHR12835:SF5">
    <property type="entry name" value="BIOTIN--PROTEIN LIGASE"/>
    <property type="match status" value="1"/>
</dbReference>
<dbReference type="SUPFAM" id="SSF55681">
    <property type="entry name" value="Class II aaRS and biotin synthetases"/>
    <property type="match status" value="1"/>
</dbReference>
<feature type="domain" description="BPL/LPL catalytic" evidence="2">
    <location>
        <begin position="1"/>
        <end position="184"/>
    </location>
</feature>
<dbReference type="CDD" id="cd16442">
    <property type="entry name" value="BPL"/>
    <property type="match status" value="1"/>
</dbReference>
<name>A0A3B0V545_9ZZZZ</name>
<organism evidence="3">
    <name type="scientific">hydrothermal vent metagenome</name>
    <dbReference type="NCBI Taxonomy" id="652676"/>
    <lineage>
        <taxon>unclassified sequences</taxon>
        <taxon>metagenomes</taxon>
        <taxon>ecological metagenomes</taxon>
    </lineage>
</organism>
<dbReference type="PROSITE" id="PS51733">
    <property type="entry name" value="BPL_LPL_CATALYTIC"/>
    <property type="match status" value="1"/>
</dbReference>
<accession>A0A3B0V545</accession>
<dbReference type="Gene3D" id="3.30.930.10">
    <property type="entry name" value="Bira Bifunctional Protein, Domain 2"/>
    <property type="match status" value="1"/>
</dbReference>
<dbReference type="PANTHER" id="PTHR12835">
    <property type="entry name" value="BIOTIN PROTEIN LIGASE"/>
    <property type="match status" value="1"/>
</dbReference>
<gene>
    <name evidence="3" type="ORF">MNBD_DELTA04-95</name>
</gene>